<comment type="similarity">
    <text evidence="2">Belongs to the HupC/HyaC/HydC family.</text>
</comment>
<accession>A0ABU4A1S7</accession>
<evidence type="ECO:0000256" key="6">
    <source>
        <dbReference type="ARBA" id="ARBA00022692"/>
    </source>
</evidence>
<evidence type="ECO:0000313" key="15">
    <source>
        <dbReference type="Proteomes" id="UP001185984"/>
    </source>
</evidence>
<evidence type="ECO:0000256" key="12">
    <source>
        <dbReference type="SAM" id="Phobius"/>
    </source>
</evidence>
<dbReference type="PANTHER" id="PTHR30485">
    <property type="entry name" value="NI/FE-HYDROGENASE 1 B-TYPE CYTOCHROME SUBUNIT"/>
    <property type="match status" value="1"/>
</dbReference>
<evidence type="ECO:0000256" key="9">
    <source>
        <dbReference type="ARBA" id="ARBA00022989"/>
    </source>
</evidence>
<protein>
    <submittedName>
        <fullName evidence="14">Cytochrome b/b6 domain-containing protein</fullName>
    </submittedName>
</protein>
<organism evidence="14 15">
    <name type="scientific">Sphingobium naphthae</name>
    <dbReference type="NCBI Taxonomy" id="1886786"/>
    <lineage>
        <taxon>Bacteria</taxon>
        <taxon>Pseudomonadati</taxon>
        <taxon>Pseudomonadota</taxon>
        <taxon>Alphaproteobacteria</taxon>
        <taxon>Sphingomonadales</taxon>
        <taxon>Sphingomonadaceae</taxon>
        <taxon>Sphingobium</taxon>
    </lineage>
</organism>
<dbReference type="EMBL" id="JAPTHD010000016">
    <property type="protein sequence ID" value="MDV5825704.1"/>
    <property type="molecule type" value="Genomic_DNA"/>
</dbReference>
<keyword evidence="8" id="KW-0249">Electron transport</keyword>
<feature type="transmembrane region" description="Helical" evidence="12">
    <location>
        <begin position="163"/>
        <end position="187"/>
    </location>
</feature>
<dbReference type="InterPro" id="IPR000516">
    <property type="entry name" value="Ni-dep_Hydgase_cyt-B"/>
</dbReference>
<feature type="transmembrane region" description="Helical" evidence="12">
    <location>
        <begin position="95"/>
        <end position="117"/>
    </location>
</feature>
<keyword evidence="9 12" id="KW-1133">Transmembrane helix</keyword>
<evidence type="ECO:0000259" key="13">
    <source>
        <dbReference type="Pfam" id="PF01292"/>
    </source>
</evidence>
<gene>
    <name evidence="14" type="ORF">O0R41_19040</name>
</gene>
<keyword evidence="4" id="KW-1003">Cell membrane</keyword>
<feature type="transmembrane region" description="Helical" evidence="12">
    <location>
        <begin position="32"/>
        <end position="51"/>
    </location>
</feature>
<dbReference type="PRINTS" id="PR00161">
    <property type="entry name" value="NIHGNASECYTB"/>
</dbReference>
<evidence type="ECO:0000256" key="3">
    <source>
        <dbReference type="ARBA" id="ARBA00022448"/>
    </source>
</evidence>
<dbReference type="Pfam" id="PF01292">
    <property type="entry name" value="Ni_hydr_CYTB"/>
    <property type="match status" value="1"/>
</dbReference>
<dbReference type="PANTHER" id="PTHR30485:SF1">
    <property type="entry name" value="CYTOCHROME YDHU-RELATED"/>
    <property type="match status" value="1"/>
</dbReference>
<dbReference type="InterPro" id="IPR016174">
    <property type="entry name" value="Di-haem_cyt_TM"/>
</dbReference>
<dbReference type="Proteomes" id="UP001185984">
    <property type="component" value="Unassembled WGS sequence"/>
</dbReference>
<name>A0ABU4A1S7_9SPHN</name>
<keyword evidence="6 12" id="KW-0812">Transmembrane</keyword>
<evidence type="ECO:0000256" key="8">
    <source>
        <dbReference type="ARBA" id="ARBA00022982"/>
    </source>
</evidence>
<feature type="domain" description="Cytochrome b561 bacterial/Ni-hydrogenase" evidence="13">
    <location>
        <begin position="25"/>
        <end position="241"/>
    </location>
</feature>
<evidence type="ECO:0000256" key="1">
    <source>
        <dbReference type="ARBA" id="ARBA00004651"/>
    </source>
</evidence>
<keyword evidence="5" id="KW-0349">Heme</keyword>
<feature type="transmembrane region" description="Helical" evidence="12">
    <location>
        <begin position="207"/>
        <end position="229"/>
    </location>
</feature>
<keyword evidence="7" id="KW-0479">Metal-binding</keyword>
<dbReference type="Gene3D" id="1.20.950.20">
    <property type="entry name" value="Transmembrane di-heme cytochromes, Chain C"/>
    <property type="match status" value="1"/>
</dbReference>
<dbReference type="InterPro" id="IPR011577">
    <property type="entry name" value="Cyt_b561_bac/Ni-Hgenase"/>
</dbReference>
<dbReference type="RefSeq" id="WP_288804812.1">
    <property type="nucleotide sequence ID" value="NZ_JAPTHD010000016.1"/>
</dbReference>
<reference evidence="15" key="1">
    <citation type="journal article" date="2022" name="J Environ Chem Eng">
        <title>Biodegradation of petroleum oil using a constructed nonpathogenic and heavy metal-tolerant bacterial consortium isolated from marine sponges.</title>
        <authorList>
            <person name="Dechsakulwatana C."/>
            <person name="Rungsihiranrut A."/>
            <person name="Muangchinda C."/>
            <person name="Ningthoujam R."/>
            <person name="Klankeo P."/>
            <person name="Pinyakong O."/>
        </authorList>
    </citation>
    <scope>NUCLEOTIDE SEQUENCE [LARGE SCALE GENOMIC DNA]</scope>
    <source>
        <strain evidence="15">MO2-4</strain>
    </source>
</reference>
<evidence type="ECO:0000256" key="10">
    <source>
        <dbReference type="ARBA" id="ARBA00023004"/>
    </source>
</evidence>
<proteinExistence type="inferred from homology"/>
<evidence type="ECO:0000256" key="11">
    <source>
        <dbReference type="ARBA" id="ARBA00023136"/>
    </source>
</evidence>
<keyword evidence="11 12" id="KW-0472">Membrane</keyword>
<comment type="subcellular location">
    <subcellularLocation>
        <location evidence="1">Cell membrane</location>
        <topology evidence="1">Multi-pass membrane protein</topology>
    </subcellularLocation>
</comment>
<keyword evidence="15" id="KW-1185">Reference proteome</keyword>
<evidence type="ECO:0000313" key="14">
    <source>
        <dbReference type="EMBL" id="MDV5825704.1"/>
    </source>
</evidence>
<evidence type="ECO:0000256" key="5">
    <source>
        <dbReference type="ARBA" id="ARBA00022617"/>
    </source>
</evidence>
<sequence>MIEPLSTSATETRERAERGGELVYRHRLPTRLWHWTNAVAIIVLLMSGLMISNAHPHLYWGEYGANFDQPWWSPPRFPGWATIPSTYNLALARHWHLFFAWILAFGLLAHLVISLVNRHIQRDLTLRRIELAPSHLWQDVKDHARLKFPTGQEALRYNVLQKIAYISIVFVVIPLLILTGLSLSPGFNAVMHWPLDLVGGRSSARSLHFICAGIIAAFIVVHLTLVLLAGPINEVRSMLTGWFRVPPDPDKPTAKLKRTLDTQ</sequence>
<evidence type="ECO:0000256" key="4">
    <source>
        <dbReference type="ARBA" id="ARBA00022475"/>
    </source>
</evidence>
<evidence type="ECO:0000256" key="2">
    <source>
        <dbReference type="ARBA" id="ARBA00008622"/>
    </source>
</evidence>
<keyword evidence="3" id="KW-0813">Transport</keyword>
<comment type="caution">
    <text evidence="14">The sequence shown here is derived from an EMBL/GenBank/DDBJ whole genome shotgun (WGS) entry which is preliminary data.</text>
</comment>
<keyword evidence="10" id="KW-0408">Iron</keyword>
<dbReference type="InterPro" id="IPR051542">
    <property type="entry name" value="Hydrogenase_cytochrome"/>
</dbReference>
<dbReference type="SUPFAM" id="SSF81342">
    <property type="entry name" value="Transmembrane di-heme cytochromes"/>
    <property type="match status" value="1"/>
</dbReference>
<evidence type="ECO:0000256" key="7">
    <source>
        <dbReference type="ARBA" id="ARBA00022723"/>
    </source>
</evidence>